<feature type="transmembrane region" description="Helical" evidence="5">
    <location>
        <begin position="81"/>
        <end position="105"/>
    </location>
</feature>
<dbReference type="InterPro" id="IPR019109">
    <property type="entry name" value="MamF_MmsF"/>
</dbReference>
<keyword evidence="3 5" id="KW-1133">Transmembrane helix</keyword>
<comment type="subcellular location">
    <subcellularLocation>
        <location evidence="1">Membrane</location>
        <topology evidence="1">Multi-pass membrane protein</topology>
    </subcellularLocation>
</comment>
<dbReference type="AlphaFoldDB" id="A0A8J8B1U3"/>
<reference evidence="6" key="1">
    <citation type="submission" date="2021-04" db="EMBL/GenBank/DDBJ databases">
        <title>Sinoanaerobacter chloroacetimidivorans sp. nov., an obligate anaerobic bacterium isolated from anaerobic sludge.</title>
        <authorList>
            <person name="Bao Y."/>
        </authorList>
    </citation>
    <scope>NUCLEOTIDE SEQUENCE</scope>
    <source>
        <strain evidence="6">BAD-6</strain>
    </source>
</reference>
<evidence type="ECO:0000256" key="4">
    <source>
        <dbReference type="ARBA" id="ARBA00023136"/>
    </source>
</evidence>
<organism evidence="6 7">
    <name type="scientific">Sinanaerobacter chloroacetimidivorans</name>
    <dbReference type="NCBI Taxonomy" id="2818044"/>
    <lineage>
        <taxon>Bacteria</taxon>
        <taxon>Bacillati</taxon>
        <taxon>Bacillota</taxon>
        <taxon>Clostridia</taxon>
        <taxon>Peptostreptococcales</taxon>
        <taxon>Anaerovoracaceae</taxon>
        <taxon>Sinanaerobacter</taxon>
    </lineage>
</organism>
<accession>A0A8J8B1U3</accession>
<evidence type="ECO:0008006" key="8">
    <source>
        <dbReference type="Google" id="ProtNLM"/>
    </source>
</evidence>
<keyword evidence="2 5" id="KW-0812">Transmembrane</keyword>
<protein>
    <recommendedName>
        <fullName evidence="8">Chloroplast import component protein (Tic20)</fullName>
    </recommendedName>
</protein>
<gene>
    <name evidence="6" type="ORF">KCX82_14330</name>
</gene>
<evidence type="ECO:0000256" key="2">
    <source>
        <dbReference type="ARBA" id="ARBA00022692"/>
    </source>
</evidence>
<feature type="transmembrane region" description="Helical" evidence="5">
    <location>
        <begin position="53"/>
        <end position="75"/>
    </location>
</feature>
<feature type="transmembrane region" description="Helical" evidence="5">
    <location>
        <begin position="24"/>
        <end position="41"/>
    </location>
</feature>
<proteinExistence type="predicted"/>
<keyword evidence="4 5" id="KW-0472">Membrane</keyword>
<evidence type="ECO:0000313" key="6">
    <source>
        <dbReference type="EMBL" id="MBR0599063.1"/>
    </source>
</evidence>
<dbReference type="Proteomes" id="UP000675664">
    <property type="component" value="Unassembled WGS sequence"/>
</dbReference>
<dbReference type="Pfam" id="PF09685">
    <property type="entry name" value="MamF_MmsF"/>
    <property type="match status" value="1"/>
</dbReference>
<evidence type="ECO:0000256" key="1">
    <source>
        <dbReference type="ARBA" id="ARBA00004141"/>
    </source>
</evidence>
<sequence length="125" mass="13864">MQSEVKDGIPVEIFDTDDIQQNKTMAGLAYLLFFLPLVVCKDSKFGRFHANQGLLLLILSVGGYMVLSIFTTILATITWRLFGVVSLLYGLFSLAILALLIFGLVNGLNGKVRELPVIGRFRIIQ</sequence>
<evidence type="ECO:0000256" key="3">
    <source>
        <dbReference type="ARBA" id="ARBA00022989"/>
    </source>
</evidence>
<evidence type="ECO:0000313" key="7">
    <source>
        <dbReference type="Proteomes" id="UP000675664"/>
    </source>
</evidence>
<keyword evidence="7" id="KW-1185">Reference proteome</keyword>
<reference evidence="6" key="2">
    <citation type="submission" date="2021-04" db="EMBL/GenBank/DDBJ databases">
        <authorList>
            <person name="Liu J."/>
        </authorList>
    </citation>
    <scope>NUCLEOTIDE SEQUENCE</scope>
    <source>
        <strain evidence="6">BAD-6</strain>
    </source>
</reference>
<comment type="caution">
    <text evidence="6">The sequence shown here is derived from an EMBL/GenBank/DDBJ whole genome shotgun (WGS) entry which is preliminary data.</text>
</comment>
<dbReference type="EMBL" id="JAGSND010000010">
    <property type="protein sequence ID" value="MBR0599063.1"/>
    <property type="molecule type" value="Genomic_DNA"/>
</dbReference>
<dbReference type="RefSeq" id="WP_227019197.1">
    <property type="nucleotide sequence ID" value="NZ_JAGSND010000010.1"/>
</dbReference>
<evidence type="ECO:0000256" key="5">
    <source>
        <dbReference type="SAM" id="Phobius"/>
    </source>
</evidence>
<name>A0A8J8B1U3_9FIRM</name>